<proteinExistence type="predicted"/>
<keyword evidence="3" id="KW-1185">Reference proteome</keyword>
<protein>
    <submittedName>
        <fullName evidence="2">Uncharacterized protein</fullName>
    </submittedName>
</protein>
<reference evidence="2" key="1">
    <citation type="submission" date="2022-08" db="EMBL/GenBank/DDBJ databases">
        <authorList>
            <person name="Gutierrez-Valencia J."/>
        </authorList>
    </citation>
    <scope>NUCLEOTIDE SEQUENCE</scope>
</reference>
<evidence type="ECO:0000313" key="3">
    <source>
        <dbReference type="Proteomes" id="UP001154282"/>
    </source>
</evidence>
<name>A0AAV0KUN9_9ROSI</name>
<gene>
    <name evidence="2" type="ORF">LITE_LOCUS20021</name>
</gene>
<comment type="caution">
    <text evidence="2">The sequence shown here is derived from an EMBL/GenBank/DDBJ whole genome shotgun (WGS) entry which is preliminary data.</text>
</comment>
<accession>A0AAV0KUN9</accession>
<feature type="region of interest" description="Disordered" evidence="1">
    <location>
        <begin position="1"/>
        <end position="24"/>
    </location>
</feature>
<dbReference type="Proteomes" id="UP001154282">
    <property type="component" value="Unassembled WGS sequence"/>
</dbReference>
<dbReference type="AlphaFoldDB" id="A0AAV0KUN9"/>
<organism evidence="2 3">
    <name type="scientific">Linum tenue</name>
    <dbReference type="NCBI Taxonomy" id="586396"/>
    <lineage>
        <taxon>Eukaryota</taxon>
        <taxon>Viridiplantae</taxon>
        <taxon>Streptophyta</taxon>
        <taxon>Embryophyta</taxon>
        <taxon>Tracheophyta</taxon>
        <taxon>Spermatophyta</taxon>
        <taxon>Magnoliopsida</taxon>
        <taxon>eudicotyledons</taxon>
        <taxon>Gunneridae</taxon>
        <taxon>Pentapetalae</taxon>
        <taxon>rosids</taxon>
        <taxon>fabids</taxon>
        <taxon>Malpighiales</taxon>
        <taxon>Linaceae</taxon>
        <taxon>Linum</taxon>
    </lineage>
</organism>
<sequence length="48" mass="5254">MEPRGRRVPAAAGPELRPEELVTHQQIDPRKVGEIVPAAVVQPAFPRS</sequence>
<dbReference type="EMBL" id="CAMGYJ010000005">
    <property type="protein sequence ID" value="CAI0424573.1"/>
    <property type="molecule type" value="Genomic_DNA"/>
</dbReference>
<evidence type="ECO:0000256" key="1">
    <source>
        <dbReference type="SAM" id="MobiDB-lite"/>
    </source>
</evidence>
<evidence type="ECO:0000313" key="2">
    <source>
        <dbReference type="EMBL" id="CAI0424573.1"/>
    </source>
</evidence>